<dbReference type="Gene3D" id="1.20.1370.20">
    <property type="match status" value="1"/>
</dbReference>
<keyword evidence="7 10" id="KW-0560">Oxidoreductase</keyword>
<dbReference type="PRINTS" id="PR00067">
    <property type="entry name" value="CATALASE"/>
</dbReference>
<dbReference type="InterPro" id="IPR010582">
    <property type="entry name" value="Catalase_immune_responsive"/>
</dbReference>
<dbReference type="InterPro" id="IPR041399">
    <property type="entry name" value="Catalase_large_C"/>
</dbReference>
<dbReference type="Gene3D" id="2.40.180.10">
    <property type="entry name" value="Catalase core domain"/>
    <property type="match status" value="1"/>
</dbReference>
<feature type="active site" evidence="11">
    <location>
        <position position="158"/>
    </location>
</feature>
<dbReference type="Pfam" id="PF18011">
    <property type="entry name" value="Catalase_C"/>
    <property type="match status" value="1"/>
</dbReference>
<feature type="active site" evidence="11">
    <location>
        <position position="85"/>
    </location>
</feature>
<dbReference type="InterPro" id="IPR029062">
    <property type="entry name" value="Class_I_gatase-like"/>
</dbReference>
<evidence type="ECO:0000256" key="10">
    <source>
        <dbReference type="PIRNR" id="PIRNR038927"/>
    </source>
</evidence>
<keyword evidence="5 10" id="KW-0349">Heme</keyword>
<comment type="similarity">
    <text evidence="2 10">Belongs to the catalase family.</text>
</comment>
<name>A0A8H7SDV0_9FUNG</name>
<dbReference type="EC" id="1.11.1.6" evidence="3 10"/>
<sequence length="703" mass="78019">MANHSACQNDASKACGSGQKAMEERLEAFSLDNKNTQETTTTGVKVDNRNTLKAGCQGPSLMQDFAFQDKIMHFDHERIPERVVHARGVGAHGYFEAYKDWSDLTAADFLRNPGKKTPVFVRFSTVLGSRGSPDTVRDVRGFATRFYTDEGLFDLVGNVIAPFFVHDAIKFPDIIHSGKPHPSTEVPQAGTAHDTAYDFFGSFPETIHTVLWALSGRGIAKSLRQVDGFGVHTFRLINEQGKSIFVKFHWKPLQGLSNLLWDEAQKIGGKNIDFHRQDLYTAIAKGDYPEYELGVQIIKEEDANKYPYLLDPTKLVPESLVPVTPLGKMTLNRNVENFFAETEQVAFCVSRIVRGIGFTNDSLLQGRLFSYPDTQINRMNSVNNMQLPINRPINGVHNNQRDGYMQTNIHKGDVSYFPNHLGGNAPAIAEENQGGYIEYPEKIEPGATKIREQVSTVDDHYSQAQLYWNSLTVYEKQQTVDGLRFEVGKSVDLGVRKRMIDVLNHVDNGLARRVAAGVNVPLPDKVTDNSGHTTVGLSIEERPHPPHIKTKTVAILTAPGTNVKDAKAIYDFLKKEGAYVEYVGPALGDQEGLEITQTYTTTSSVLFDAVYVPDGSEAIKKLTTKQSTFPYGEPLVFVMDAFRHCKPIGASGAGVELLKLAKVEGGEKDGVFIGEQSSGLLEGFKHALIKQRYWTRMALDPPM</sequence>
<evidence type="ECO:0000256" key="8">
    <source>
        <dbReference type="ARBA" id="ARBA00023004"/>
    </source>
</evidence>
<keyword evidence="4 10" id="KW-0575">Peroxidase</keyword>
<gene>
    <name evidence="14" type="ORF">INT45_003373</name>
</gene>
<dbReference type="GO" id="GO:0046872">
    <property type="term" value="F:metal ion binding"/>
    <property type="evidence" value="ECO:0007669"/>
    <property type="project" value="UniProtKB-KW"/>
</dbReference>
<dbReference type="InterPro" id="IPR020835">
    <property type="entry name" value="Catalase_sf"/>
</dbReference>
<dbReference type="EMBL" id="JAEPRB010000019">
    <property type="protein sequence ID" value="KAG2226228.1"/>
    <property type="molecule type" value="Genomic_DNA"/>
</dbReference>
<comment type="function">
    <text evidence="10">Occurs in almost all aerobically respiring organisms and serves to protect cells from the toxic effects of hydrogen peroxide.</text>
</comment>
<evidence type="ECO:0000256" key="9">
    <source>
        <dbReference type="ARBA" id="ARBA00023324"/>
    </source>
</evidence>
<dbReference type="InterPro" id="IPR024712">
    <property type="entry name" value="Catalase_clade2"/>
</dbReference>
<evidence type="ECO:0000256" key="12">
    <source>
        <dbReference type="PIRSR" id="PIRSR038927-2"/>
    </source>
</evidence>
<keyword evidence="9 10" id="KW-0376">Hydrogen peroxide</keyword>
<dbReference type="InterPro" id="IPR043156">
    <property type="entry name" value="Catalase_clade2_helical"/>
</dbReference>
<reference evidence="14 15" key="1">
    <citation type="submission" date="2020-12" db="EMBL/GenBank/DDBJ databases">
        <title>Metabolic potential, ecology and presence of endohyphal bacteria is reflected in genomic diversity of Mucoromycotina.</title>
        <authorList>
            <person name="Muszewska A."/>
            <person name="Okrasinska A."/>
            <person name="Steczkiewicz K."/>
            <person name="Drgas O."/>
            <person name="Orlowska M."/>
            <person name="Perlinska-Lenart U."/>
            <person name="Aleksandrzak-Piekarczyk T."/>
            <person name="Szatraj K."/>
            <person name="Zielenkiewicz U."/>
            <person name="Pilsyk S."/>
            <person name="Malc E."/>
            <person name="Mieczkowski P."/>
            <person name="Kruszewska J.S."/>
            <person name="Biernat P."/>
            <person name="Pawlowska J."/>
        </authorList>
    </citation>
    <scope>NUCLEOTIDE SEQUENCE [LARGE SCALE GENOMIC DNA]</scope>
    <source>
        <strain evidence="14 15">CBS 142.35</strain>
    </source>
</reference>
<dbReference type="InterPro" id="IPR002226">
    <property type="entry name" value="Catalase_haem_BS"/>
</dbReference>
<dbReference type="GO" id="GO:0042744">
    <property type="term" value="P:hydrogen peroxide catabolic process"/>
    <property type="evidence" value="ECO:0007669"/>
    <property type="project" value="UniProtKB-UniRule"/>
</dbReference>
<feature type="domain" description="Catalase core" evidence="13">
    <location>
        <begin position="39"/>
        <end position="425"/>
    </location>
</feature>
<evidence type="ECO:0000256" key="5">
    <source>
        <dbReference type="ARBA" id="ARBA00022617"/>
    </source>
</evidence>
<dbReference type="Pfam" id="PF06628">
    <property type="entry name" value="Catalase-rel"/>
    <property type="match status" value="1"/>
</dbReference>
<comment type="caution">
    <text evidence="14">The sequence shown here is derived from an EMBL/GenBank/DDBJ whole genome shotgun (WGS) entry which is preliminary data.</text>
</comment>
<dbReference type="SUPFAM" id="SSF56634">
    <property type="entry name" value="Heme-dependent catalase-like"/>
    <property type="match status" value="1"/>
</dbReference>
<dbReference type="PANTHER" id="PTHR42821:SF1">
    <property type="entry name" value="CATALASE-B"/>
    <property type="match status" value="1"/>
</dbReference>
<keyword evidence="6 10" id="KW-0479">Metal-binding</keyword>
<dbReference type="CDD" id="cd03132">
    <property type="entry name" value="GATase1_catalase"/>
    <property type="match status" value="1"/>
</dbReference>
<keyword evidence="8 10" id="KW-0408">Iron</keyword>
<dbReference type="GO" id="GO:0005829">
    <property type="term" value="C:cytosol"/>
    <property type="evidence" value="ECO:0007669"/>
    <property type="project" value="TreeGrafter"/>
</dbReference>
<evidence type="ECO:0000256" key="2">
    <source>
        <dbReference type="ARBA" id="ARBA00005329"/>
    </source>
</evidence>
<dbReference type="SUPFAM" id="SSF52317">
    <property type="entry name" value="Class I glutamine amidotransferase-like"/>
    <property type="match status" value="1"/>
</dbReference>
<dbReference type="GO" id="GO:0020037">
    <property type="term" value="F:heme binding"/>
    <property type="evidence" value="ECO:0007669"/>
    <property type="project" value="UniProtKB-UniRule"/>
</dbReference>
<keyword evidence="15" id="KW-1185">Reference proteome</keyword>
<dbReference type="PROSITE" id="PS00437">
    <property type="entry name" value="CATALASE_1"/>
    <property type="match status" value="1"/>
</dbReference>
<comment type="cofactor">
    <cofactor evidence="1 10 12">
        <name>heme</name>
        <dbReference type="ChEBI" id="CHEBI:30413"/>
    </cofactor>
</comment>
<evidence type="ECO:0000256" key="11">
    <source>
        <dbReference type="PIRSR" id="PIRSR038927-1"/>
    </source>
</evidence>
<dbReference type="AlphaFoldDB" id="A0A8H7SDV0"/>
<evidence type="ECO:0000256" key="7">
    <source>
        <dbReference type="ARBA" id="ARBA00023002"/>
    </source>
</evidence>
<evidence type="ECO:0000313" key="14">
    <source>
        <dbReference type="EMBL" id="KAG2226228.1"/>
    </source>
</evidence>
<evidence type="ECO:0000259" key="13">
    <source>
        <dbReference type="SMART" id="SM01060"/>
    </source>
</evidence>
<dbReference type="PANTHER" id="PTHR42821">
    <property type="entry name" value="CATALASE"/>
    <property type="match status" value="1"/>
</dbReference>
<dbReference type="PROSITE" id="PS51402">
    <property type="entry name" value="CATALASE_3"/>
    <property type="match status" value="1"/>
</dbReference>
<feature type="binding site" description="axial binding residue" evidence="12">
    <location>
        <position position="371"/>
    </location>
    <ligand>
        <name>heme</name>
        <dbReference type="ChEBI" id="CHEBI:30413"/>
    </ligand>
    <ligandPart>
        <name>Fe</name>
        <dbReference type="ChEBI" id="CHEBI:18248"/>
    </ligandPart>
</feature>
<dbReference type="Pfam" id="PF00199">
    <property type="entry name" value="Catalase"/>
    <property type="match status" value="1"/>
</dbReference>
<dbReference type="Proteomes" id="UP000646827">
    <property type="component" value="Unassembled WGS sequence"/>
</dbReference>
<evidence type="ECO:0000313" key="15">
    <source>
        <dbReference type="Proteomes" id="UP000646827"/>
    </source>
</evidence>
<evidence type="ECO:0000256" key="4">
    <source>
        <dbReference type="ARBA" id="ARBA00022559"/>
    </source>
</evidence>
<organism evidence="14 15">
    <name type="scientific">Circinella minor</name>
    <dbReference type="NCBI Taxonomy" id="1195481"/>
    <lineage>
        <taxon>Eukaryota</taxon>
        <taxon>Fungi</taxon>
        <taxon>Fungi incertae sedis</taxon>
        <taxon>Mucoromycota</taxon>
        <taxon>Mucoromycotina</taxon>
        <taxon>Mucoromycetes</taxon>
        <taxon>Mucorales</taxon>
        <taxon>Lichtheimiaceae</taxon>
        <taxon>Circinella</taxon>
    </lineage>
</organism>
<dbReference type="OrthoDB" id="6880011at2759"/>
<dbReference type="PIRSF" id="PIRSF038927">
    <property type="entry name" value="Catalase_clade2"/>
    <property type="match status" value="1"/>
</dbReference>
<proteinExistence type="inferred from homology"/>
<accession>A0A8H7SDV0</accession>
<dbReference type="InterPro" id="IPR011614">
    <property type="entry name" value="Catalase_core"/>
</dbReference>
<dbReference type="SMART" id="SM01060">
    <property type="entry name" value="Catalase"/>
    <property type="match status" value="1"/>
</dbReference>
<evidence type="ECO:0000256" key="3">
    <source>
        <dbReference type="ARBA" id="ARBA00012314"/>
    </source>
</evidence>
<evidence type="ECO:0000256" key="1">
    <source>
        <dbReference type="ARBA" id="ARBA00001971"/>
    </source>
</evidence>
<comment type="catalytic activity">
    <reaction evidence="10">
        <text>2 H2O2 = O2 + 2 H2O</text>
        <dbReference type="Rhea" id="RHEA:20309"/>
        <dbReference type="ChEBI" id="CHEBI:15377"/>
        <dbReference type="ChEBI" id="CHEBI:15379"/>
        <dbReference type="ChEBI" id="CHEBI:16240"/>
        <dbReference type="EC" id="1.11.1.6"/>
    </reaction>
</comment>
<dbReference type="Gene3D" id="3.40.50.880">
    <property type="match status" value="1"/>
</dbReference>
<dbReference type="GO" id="GO:0006979">
    <property type="term" value="P:response to oxidative stress"/>
    <property type="evidence" value="ECO:0007669"/>
    <property type="project" value="InterPro"/>
</dbReference>
<dbReference type="InterPro" id="IPR018028">
    <property type="entry name" value="Catalase"/>
</dbReference>
<evidence type="ECO:0000256" key="6">
    <source>
        <dbReference type="ARBA" id="ARBA00022723"/>
    </source>
</evidence>
<dbReference type="GO" id="GO:0004096">
    <property type="term" value="F:catalase activity"/>
    <property type="evidence" value="ECO:0007669"/>
    <property type="project" value="UniProtKB-UniRule"/>
</dbReference>
<protein>
    <recommendedName>
        <fullName evidence="3 10">Catalase</fullName>
        <ecNumber evidence="3 10">1.11.1.6</ecNumber>
    </recommendedName>
</protein>